<dbReference type="Gene3D" id="2.60.40.420">
    <property type="entry name" value="Cupredoxins - blue copper proteins"/>
    <property type="match status" value="1"/>
</dbReference>
<dbReference type="VEuPathDB" id="FungiDB:PC110_g10806"/>
<feature type="domain" description="Plastocyanin-like" evidence="1">
    <location>
        <begin position="53"/>
        <end position="157"/>
    </location>
</feature>
<dbReference type="SUPFAM" id="SSF49503">
    <property type="entry name" value="Cupredoxins"/>
    <property type="match status" value="1"/>
</dbReference>
<dbReference type="EMBL" id="RCMV01000284">
    <property type="protein sequence ID" value="KAG3220023.1"/>
    <property type="molecule type" value="Genomic_DNA"/>
</dbReference>
<organism evidence="2 3">
    <name type="scientific">Phytophthora cactorum</name>
    <dbReference type="NCBI Taxonomy" id="29920"/>
    <lineage>
        <taxon>Eukaryota</taxon>
        <taxon>Sar</taxon>
        <taxon>Stramenopiles</taxon>
        <taxon>Oomycota</taxon>
        <taxon>Peronosporomycetes</taxon>
        <taxon>Peronosporales</taxon>
        <taxon>Peronosporaceae</taxon>
        <taxon>Phytophthora</taxon>
    </lineage>
</organism>
<dbReference type="InterPro" id="IPR001117">
    <property type="entry name" value="Cu-oxidase_2nd"/>
</dbReference>
<dbReference type="AlphaFoldDB" id="A0A8T1I6T6"/>
<dbReference type="Pfam" id="PF00394">
    <property type="entry name" value="Cu-oxidase"/>
    <property type="match status" value="1"/>
</dbReference>
<dbReference type="InterPro" id="IPR045087">
    <property type="entry name" value="Cu-oxidase_fam"/>
</dbReference>
<gene>
    <name evidence="2" type="ORF">PC129_g9203</name>
</gene>
<comment type="caution">
    <text evidence="2">The sequence shown here is derived from an EMBL/GenBank/DDBJ whole genome shotgun (WGS) entry which is preliminary data.</text>
</comment>
<name>A0A8T1I6T6_9STRA</name>
<reference evidence="2" key="1">
    <citation type="submission" date="2018-05" db="EMBL/GenBank/DDBJ databases">
        <title>Effector identification in a new, highly contiguous assembly of the strawberry crown rot pathogen Phytophthora cactorum.</title>
        <authorList>
            <person name="Armitage A.D."/>
            <person name="Nellist C.F."/>
            <person name="Bates H."/>
            <person name="Vickerstaff R.J."/>
            <person name="Harrison R.J."/>
        </authorList>
    </citation>
    <scope>NUCLEOTIDE SEQUENCE</scope>
    <source>
        <strain evidence="2">P421</strain>
    </source>
</reference>
<proteinExistence type="predicted"/>
<dbReference type="GO" id="GO:0016491">
    <property type="term" value="F:oxidoreductase activity"/>
    <property type="evidence" value="ECO:0007669"/>
    <property type="project" value="TreeGrafter"/>
</dbReference>
<protein>
    <recommendedName>
        <fullName evidence="1">Plastocyanin-like domain-containing protein</fullName>
    </recommendedName>
</protein>
<dbReference type="PANTHER" id="PTHR11709">
    <property type="entry name" value="MULTI-COPPER OXIDASE"/>
    <property type="match status" value="1"/>
</dbReference>
<sequence>MDGTSGITQCHVDPNGTAVYRFTPDMRARFGGIATRLRKDIAEAISIQLGDAQEGPTIWDSIVINNRGRYNYTVTASHGFTDCTDHQPLPKIHFEADSKYLLRLINMATLAPIVFSADDRKIQVVVADSKYFQPTELINSITINADQRYDFLAQATKSSSANQIGSF</sequence>
<dbReference type="PANTHER" id="PTHR11709:SF511">
    <property type="entry name" value="LACCASE"/>
    <property type="match status" value="1"/>
</dbReference>
<dbReference type="Proteomes" id="UP000760860">
    <property type="component" value="Unassembled WGS sequence"/>
</dbReference>
<accession>A0A8T1I6T6</accession>
<evidence type="ECO:0000313" key="2">
    <source>
        <dbReference type="EMBL" id="KAG3220023.1"/>
    </source>
</evidence>
<evidence type="ECO:0000313" key="3">
    <source>
        <dbReference type="Proteomes" id="UP000760860"/>
    </source>
</evidence>
<evidence type="ECO:0000259" key="1">
    <source>
        <dbReference type="Pfam" id="PF00394"/>
    </source>
</evidence>
<dbReference type="InterPro" id="IPR008972">
    <property type="entry name" value="Cupredoxin"/>
</dbReference>